<proteinExistence type="predicted"/>
<dbReference type="KEGG" id="lgi:LOTGIDRAFT_155143"/>
<evidence type="ECO:0000313" key="1">
    <source>
        <dbReference type="EMBL" id="ESO85651.1"/>
    </source>
</evidence>
<dbReference type="OrthoDB" id="6116262at2759"/>
<keyword evidence="2" id="KW-1185">Reference proteome</keyword>
<name>V3ZXF6_LOTGI</name>
<organism evidence="1 2">
    <name type="scientific">Lottia gigantea</name>
    <name type="common">Giant owl limpet</name>
    <dbReference type="NCBI Taxonomy" id="225164"/>
    <lineage>
        <taxon>Eukaryota</taxon>
        <taxon>Metazoa</taxon>
        <taxon>Spiralia</taxon>
        <taxon>Lophotrochozoa</taxon>
        <taxon>Mollusca</taxon>
        <taxon>Gastropoda</taxon>
        <taxon>Patellogastropoda</taxon>
        <taxon>Lottioidea</taxon>
        <taxon>Lottiidae</taxon>
        <taxon>Lottia</taxon>
    </lineage>
</organism>
<dbReference type="RefSeq" id="XP_009063890.1">
    <property type="nucleotide sequence ID" value="XM_009065642.1"/>
</dbReference>
<dbReference type="CTD" id="20236611"/>
<evidence type="ECO:0000313" key="2">
    <source>
        <dbReference type="Proteomes" id="UP000030746"/>
    </source>
</evidence>
<dbReference type="HOGENOM" id="CLU_1909060_0_0_1"/>
<dbReference type="AlphaFoldDB" id="V3ZXF6"/>
<dbReference type="EMBL" id="KB203274">
    <property type="protein sequence ID" value="ESO85651.1"/>
    <property type="molecule type" value="Genomic_DNA"/>
</dbReference>
<reference evidence="1 2" key="1">
    <citation type="journal article" date="2013" name="Nature">
        <title>Insights into bilaterian evolution from three spiralian genomes.</title>
        <authorList>
            <person name="Simakov O."/>
            <person name="Marletaz F."/>
            <person name="Cho S.J."/>
            <person name="Edsinger-Gonzales E."/>
            <person name="Havlak P."/>
            <person name="Hellsten U."/>
            <person name="Kuo D.H."/>
            <person name="Larsson T."/>
            <person name="Lv J."/>
            <person name="Arendt D."/>
            <person name="Savage R."/>
            <person name="Osoegawa K."/>
            <person name="de Jong P."/>
            <person name="Grimwood J."/>
            <person name="Chapman J.A."/>
            <person name="Shapiro H."/>
            <person name="Aerts A."/>
            <person name="Otillar R.P."/>
            <person name="Terry A.Y."/>
            <person name="Boore J.L."/>
            <person name="Grigoriev I.V."/>
            <person name="Lindberg D.R."/>
            <person name="Seaver E.C."/>
            <person name="Weisblat D.A."/>
            <person name="Putnam N.H."/>
            <person name="Rokhsar D.S."/>
        </authorList>
    </citation>
    <scope>NUCLEOTIDE SEQUENCE [LARGE SCALE GENOMIC DNA]</scope>
</reference>
<dbReference type="GeneID" id="20236611"/>
<sequence length="133" mass="15184">MAILGKYIVKSNRIMTCKRKEEYNDFLEFTQTEPLKIIKHCATRWLSLEKSGSCLIVDMVGQMKTLLKTFLGNFLKIASIKSAEDVTQVDYTNKDNYLPVDFIAIGMKARTVLADNQDNLEPSTLHRIYSGQD</sequence>
<accession>V3ZXF6</accession>
<dbReference type="Proteomes" id="UP000030746">
    <property type="component" value="Unassembled WGS sequence"/>
</dbReference>
<protein>
    <submittedName>
        <fullName evidence="1">Uncharacterized protein</fullName>
    </submittedName>
</protein>
<gene>
    <name evidence="1" type="ORF">LOTGIDRAFT_155143</name>
</gene>